<gene>
    <name evidence="2" type="ORF">BJ992_002602</name>
</gene>
<accession>A0A7X0IDC2</accession>
<proteinExistence type="inferred from homology"/>
<dbReference type="PROSITE" id="PS51257">
    <property type="entry name" value="PROKAR_LIPOPROTEIN"/>
    <property type="match status" value="1"/>
</dbReference>
<name>A0A7X0IDC2_9ACTN</name>
<dbReference type="InterPro" id="IPR005064">
    <property type="entry name" value="BUG"/>
</dbReference>
<dbReference type="PIRSF" id="PIRSF017082">
    <property type="entry name" value="YflP"/>
    <property type="match status" value="1"/>
</dbReference>
<dbReference type="RefSeq" id="WP_184980739.1">
    <property type="nucleotide sequence ID" value="NZ_BAAALO010000005.1"/>
</dbReference>
<dbReference type="AlphaFoldDB" id="A0A7X0IDC2"/>
<dbReference type="EMBL" id="JACHIU010000001">
    <property type="protein sequence ID" value="MBB6473171.1"/>
    <property type="molecule type" value="Genomic_DNA"/>
</dbReference>
<evidence type="ECO:0000256" key="1">
    <source>
        <dbReference type="ARBA" id="ARBA00006987"/>
    </source>
</evidence>
<reference evidence="2 3" key="1">
    <citation type="submission" date="2020-08" db="EMBL/GenBank/DDBJ databases">
        <title>Sequencing the genomes of 1000 actinobacteria strains.</title>
        <authorList>
            <person name="Klenk H.-P."/>
        </authorList>
    </citation>
    <scope>NUCLEOTIDE SEQUENCE [LARGE SCALE GENOMIC DNA]</scope>
    <source>
        <strain evidence="2 3">DSM 44936</strain>
    </source>
</reference>
<dbReference type="Pfam" id="PF03401">
    <property type="entry name" value="TctC"/>
    <property type="match status" value="1"/>
</dbReference>
<dbReference type="Gene3D" id="3.40.190.10">
    <property type="entry name" value="Periplasmic binding protein-like II"/>
    <property type="match status" value="1"/>
</dbReference>
<organism evidence="2 3">
    <name type="scientific">Sphaerisporangium rubeum</name>
    <dbReference type="NCBI Taxonomy" id="321317"/>
    <lineage>
        <taxon>Bacteria</taxon>
        <taxon>Bacillati</taxon>
        <taxon>Actinomycetota</taxon>
        <taxon>Actinomycetes</taxon>
        <taxon>Streptosporangiales</taxon>
        <taxon>Streptosporangiaceae</taxon>
        <taxon>Sphaerisporangium</taxon>
    </lineage>
</organism>
<evidence type="ECO:0000313" key="2">
    <source>
        <dbReference type="EMBL" id="MBB6473171.1"/>
    </source>
</evidence>
<dbReference type="PANTHER" id="PTHR42928:SF3">
    <property type="entry name" value="UPF0065 PROTEIN YFLP"/>
    <property type="match status" value="1"/>
</dbReference>
<sequence>MRRRQFLALGAGLVPLVAGCGTVPGPRERALAASTIALVVPGPQGCGADRAARCLGGLARREGLVRGVQVADRPGSAALTEFTGTRTGTRRLLVVELETVALARAGRQAQAFAGTTPLARLCGEWELIAVPAASGLGSFGAFADAMRRDPSSMSVAGRAEGGVDHIMFGMLAQSLGVDPRLPRYVACRSCDDAAGATSGGLADAVLGSPAGLRHRVRAGELRVLAVSAPDRVPGLDAPTLLECDTHLYCADWRALLGPGDLPPDDRDALVAMCRSVTATASWREHCRRNGWTSLYLDGDDFGQWLRVESARLGRTLGDLGLRA</sequence>
<dbReference type="PANTHER" id="PTHR42928">
    <property type="entry name" value="TRICARBOXYLATE-BINDING PROTEIN"/>
    <property type="match status" value="1"/>
</dbReference>
<comment type="similarity">
    <text evidence="1">Belongs to the UPF0065 (bug) family.</text>
</comment>
<evidence type="ECO:0000313" key="3">
    <source>
        <dbReference type="Proteomes" id="UP000555564"/>
    </source>
</evidence>
<protein>
    <submittedName>
        <fullName evidence="2">Putative tricarboxylic transport membrane protein</fullName>
    </submittedName>
</protein>
<dbReference type="InterPro" id="IPR042100">
    <property type="entry name" value="Bug_dom1"/>
</dbReference>
<dbReference type="Proteomes" id="UP000555564">
    <property type="component" value="Unassembled WGS sequence"/>
</dbReference>
<keyword evidence="3" id="KW-1185">Reference proteome</keyword>
<comment type="caution">
    <text evidence="2">The sequence shown here is derived from an EMBL/GenBank/DDBJ whole genome shotgun (WGS) entry which is preliminary data.</text>
</comment>
<dbReference type="Gene3D" id="3.40.190.150">
    <property type="entry name" value="Bordetella uptake gene, domain 1"/>
    <property type="match status" value="1"/>
</dbReference>